<name>A0A371K591_9GAMM</name>
<organism evidence="1 2">
    <name type="scientific">Lysobacter silvisoli</name>
    <dbReference type="NCBI Taxonomy" id="2293254"/>
    <lineage>
        <taxon>Bacteria</taxon>
        <taxon>Pseudomonadati</taxon>
        <taxon>Pseudomonadota</taxon>
        <taxon>Gammaproteobacteria</taxon>
        <taxon>Lysobacterales</taxon>
        <taxon>Lysobacteraceae</taxon>
        <taxon>Lysobacter</taxon>
    </lineage>
</organism>
<keyword evidence="2" id="KW-1185">Reference proteome</keyword>
<protein>
    <recommendedName>
        <fullName evidence="3">AsmA family protein</fullName>
    </recommendedName>
</protein>
<evidence type="ECO:0008006" key="3">
    <source>
        <dbReference type="Google" id="ProtNLM"/>
    </source>
</evidence>
<comment type="caution">
    <text evidence="1">The sequence shown here is derived from an EMBL/GenBank/DDBJ whole genome shotgun (WGS) entry which is preliminary data.</text>
</comment>
<dbReference type="OrthoDB" id="5965899at2"/>
<dbReference type="AlphaFoldDB" id="A0A371K591"/>
<dbReference type="EMBL" id="QTSU01000001">
    <property type="protein sequence ID" value="RDZ29103.1"/>
    <property type="molecule type" value="Genomic_DNA"/>
</dbReference>
<evidence type="ECO:0000313" key="2">
    <source>
        <dbReference type="Proteomes" id="UP000264492"/>
    </source>
</evidence>
<evidence type="ECO:0000313" key="1">
    <source>
        <dbReference type="EMBL" id="RDZ29103.1"/>
    </source>
</evidence>
<sequence length="422" mass="45418">MAADPAPAAPRKRRRVLPALAALALLLLLSLGWFSQPDRAAGLLLGRIGAALGLEIEAAGASEYRLRGTPMLLLRDVRVREPGATTPLLTAGRIQLSLPWSTLRARGDDLTVERVELDAPQLDLPSLQRWLASRPPSQQTRIPTLTRGLRIVDGRILNHDWRIDGVGADLPALYPDQPVRARLRGRYVDAPLGIAFDLAVALSRPAANAGLGTRGDISIEQSDWRLPAKVALSGPLRIGDDELSIVPARLGASARYESGDTRLPFALGLYGPLKFDEAVWSLEPVALALRAQGDDNPLPTLDAHGALALGRRLVLQLDGRVAAWPQAWPALPSPLGESTSPLPFELRYLGKPDLSEPAQLRLSRDEMRADTRFRLPAVLAWIGADGGSPLPPLRATVTAPRMQVSGATLEAVEIELDEDAAP</sequence>
<accession>A0A371K591</accession>
<proteinExistence type="predicted"/>
<reference evidence="1 2" key="1">
    <citation type="submission" date="2018-08" db="EMBL/GenBank/DDBJ databases">
        <title>Lysobacter sp. zong2l5, whole genome shotgun sequence.</title>
        <authorList>
            <person name="Zhang X."/>
            <person name="Feng G."/>
            <person name="Zhu H."/>
        </authorList>
    </citation>
    <scope>NUCLEOTIDE SEQUENCE [LARGE SCALE GENOMIC DNA]</scope>
    <source>
        <strain evidence="2">zong2l5</strain>
    </source>
</reference>
<dbReference type="RefSeq" id="WP_115858538.1">
    <property type="nucleotide sequence ID" value="NZ_QTSU01000001.1"/>
</dbReference>
<gene>
    <name evidence="1" type="ORF">DX914_08400</name>
</gene>
<dbReference type="Proteomes" id="UP000264492">
    <property type="component" value="Unassembled WGS sequence"/>
</dbReference>